<dbReference type="InterPro" id="IPR029028">
    <property type="entry name" value="Alpha/beta_knot_MTases"/>
</dbReference>
<gene>
    <name evidence="6" type="primary">rlmH</name>
    <name evidence="7" type="ORF">HMPREF2130_04380</name>
</gene>
<feature type="binding site" evidence="6">
    <location>
        <position position="73"/>
    </location>
    <ligand>
        <name>S-adenosyl-L-methionine</name>
        <dbReference type="ChEBI" id="CHEBI:59789"/>
    </ligand>
</feature>
<comment type="caution">
    <text evidence="7">The sequence shown here is derived from an EMBL/GenBank/DDBJ whole genome shotgun (WGS) entry which is preliminary data.</text>
</comment>
<evidence type="ECO:0000256" key="6">
    <source>
        <dbReference type="HAMAP-Rule" id="MF_00658"/>
    </source>
</evidence>
<dbReference type="EC" id="2.1.1.177" evidence="6"/>
<evidence type="ECO:0000313" key="7">
    <source>
        <dbReference type="EMBL" id="KGF31191.1"/>
    </source>
</evidence>
<dbReference type="PANTHER" id="PTHR33603:SF1">
    <property type="entry name" value="RIBOSOMAL RNA LARGE SUBUNIT METHYLTRANSFERASE H"/>
    <property type="match status" value="1"/>
</dbReference>
<evidence type="ECO:0000256" key="2">
    <source>
        <dbReference type="ARBA" id="ARBA00022603"/>
    </source>
</evidence>
<evidence type="ECO:0000256" key="3">
    <source>
        <dbReference type="ARBA" id="ARBA00022679"/>
    </source>
</evidence>
<keyword evidence="8" id="KW-1185">Reference proteome</keyword>
<name>A0A095ZA21_9BURK</name>
<dbReference type="NCBIfam" id="NF000986">
    <property type="entry name" value="PRK00103.1-4"/>
    <property type="match status" value="1"/>
</dbReference>
<comment type="function">
    <text evidence="6">Specifically methylates the pseudouridine at position 1915 (m3Psi1915) in 23S rRNA.</text>
</comment>
<proteinExistence type="inferred from homology"/>
<dbReference type="CDD" id="cd18081">
    <property type="entry name" value="RlmH-like"/>
    <property type="match status" value="1"/>
</dbReference>
<reference evidence="7 8" key="1">
    <citation type="submission" date="2014-07" db="EMBL/GenBank/DDBJ databases">
        <authorList>
            <person name="McCorrison J."/>
            <person name="Sanka R."/>
            <person name="Torralba M."/>
            <person name="Gillis M."/>
            <person name="Haft D.H."/>
            <person name="Methe B."/>
            <person name="Sutton G."/>
            <person name="Nelson K.E."/>
        </authorList>
    </citation>
    <scope>NUCLEOTIDE SEQUENCE [LARGE SCALE GENOMIC DNA]</scope>
    <source>
        <strain evidence="7 8">DNF00040</strain>
    </source>
</reference>
<protein>
    <recommendedName>
        <fullName evidence="6">Ribosomal RNA large subunit methyltransferase H</fullName>
        <ecNumber evidence="6">2.1.1.177</ecNumber>
    </recommendedName>
    <alternativeName>
        <fullName evidence="6">23S rRNA (pseudouridine1915-N3)-methyltransferase</fullName>
    </alternativeName>
    <alternativeName>
        <fullName evidence="6">23S rRNA m3Psi1915 methyltransferase</fullName>
    </alternativeName>
    <alternativeName>
        <fullName evidence="6">rRNA (pseudouridine-N3-)-methyltransferase RlmH</fullName>
    </alternativeName>
</protein>
<dbReference type="Pfam" id="PF02590">
    <property type="entry name" value="SPOUT_MTase"/>
    <property type="match status" value="1"/>
</dbReference>
<dbReference type="eggNOG" id="COG1576">
    <property type="taxonomic scope" value="Bacteria"/>
</dbReference>
<accession>A0A095ZA21</accession>
<dbReference type="RefSeq" id="WP_036558476.1">
    <property type="nucleotide sequence ID" value="NZ_JRNI01000016.1"/>
</dbReference>
<keyword evidence="3 6" id="KW-0808">Transferase</keyword>
<evidence type="ECO:0000256" key="5">
    <source>
        <dbReference type="ARBA" id="ARBA00038303"/>
    </source>
</evidence>
<keyword evidence="2 6" id="KW-0489">Methyltransferase</keyword>
<keyword evidence="1 6" id="KW-0698">rRNA processing</keyword>
<dbReference type="Gene3D" id="3.40.1280.10">
    <property type="match status" value="1"/>
</dbReference>
<keyword evidence="4 6" id="KW-0949">S-adenosyl-L-methionine</keyword>
<dbReference type="PIRSF" id="PIRSF004505">
    <property type="entry name" value="MT_bac"/>
    <property type="match status" value="1"/>
</dbReference>
<evidence type="ECO:0000313" key="8">
    <source>
        <dbReference type="Proteomes" id="UP000029629"/>
    </source>
</evidence>
<dbReference type="PANTHER" id="PTHR33603">
    <property type="entry name" value="METHYLTRANSFERASE"/>
    <property type="match status" value="1"/>
</dbReference>
<dbReference type="EMBL" id="JRNI01000016">
    <property type="protein sequence ID" value="KGF31191.1"/>
    <property type="molecule type" value="Genomic_DNA"/>
</dbReference>
<dbReference type="Proteomes" id="UP000029629">
    <property type="component" value="Unassembled WGS sequence"/>
</dbReference>
<dbReference type="GO" id="GO:0070038">
    <property type="term" value="F:rRNA (pseudouridine-N3-)-methyltransferase activity"/>
    <property type="evidence" value="ECO:0007669"/>
    <property type="project" value="UniProtKB-UniRule"/>
</dbReference>
<dbReference type="InterPro" id="IPR029026">
    <property type="entry name" value="tRNA_m1G_MTases_N"/>
</dbReference>
<dbReference type="SUPFAM" id="SSF75217">
    <property type="entry name" value="alpha/beta knot"/>
    <property type="match status" value="1"/>
</dbReference>
<comment type="similarity">
    <text evidence="5 6">Belongs to the RNA methyltransferase RlmH family.</text>
</comment>
<comment type="subunit">
    <text evidence="6">Homodimer.</text>
</comment>
<feature type="binding site" evidence="6">
    <location>
        <begin position="123"/>
        <end position="128"/>
    </location>
    <ligand>
        <name>S-adenosyl-L-methionine</name>
        <dbReference type="ChEBI" id="CHEBI:59789"/>
    </ligand>
</feature>
<comment type="subcellular location">
    <subcellularLocation>
        <location evidence="6">Cytoplasm</location>
    </subcellularLocation>
</comment>
<dbReference type="OrthoDB" id="9806643at2"/>
<feature type="binding site" evidence="6">
    <location>
        <position position="104"/>
    </location>
    <ligand>
        <name>S-adenosyl-L-methionine</name>
        <dbReference type="ChEBI" id="CHEBI:59789"/>
    </ligand>
</feature>
<dbReference type="HAMAP" id="MF_00658">
    <property type="entry name" value="23SrRNA_methyltr_H"/>
    <property type="match status" value="1"/>
</dbReference>
<dbReference type="AlphaFoldDB" id="A0A095ZA21"/>
<comment type="catalytic activity">
    <reaction evidence="6">
        <text>pseudouridine(1915) in 23S rRNA + S-adenosyl-L-methionine = N(3)-methylpseudouridine(1915) in 23S rRNA + S-adenosyl-L-homocysteine + H(+)</text>
        <dbReference type="Rhea" id="RHEA:42752"/>
        <dbReference type="Rhea" id="RHEA-COMP:10221"/>
        <dbReference type="Rhea" id="RHEA-COMP:10222"/>
        <dbReference type="ChEBI" id="CHEBI:15378"/>
        <dbReference type="ChEBI" id="CHEBI:57856"/>
        <dbReference type="ChEBI" id="CHEBI:59789"/>
        <dbReference type="ChEBI" id="CHEBI:65314"/>
        <dbReference type="ChEBI" id="CHEBI:74486"/>
        <dbReference type="EC" id="2.1.1.177"/>
    </reaction>
</comment>
<keyword evidence="6" id="KW-0963">Cytoplasm</keyword>
<evidence type="ECO:0000256" key="1">
    <source>
        <dbReference type="ARBA" id="ARBA00022552"/>
    </source>
</evidence>
<dbReference type="InterPro" id="IPR003742">
    <property type="entry name" value="RlmH-like"/>
</dbReference>
<sequence>MKITIIAVGHRMPDWVKTAWDDYAKRLPHECAIELKEIKAEPRSSGKTPAQMMAAEAKRIQTAIPARSMVIILDEHGRDLSTQKLASMLGDWMANQQDVALIIGGPDGIDADFKRSISQKIRLSSLTLPHPMVRVLLVEQIYRAWSILTNHPYHRE</sequence>
<dbReference type="GO" id="GO:0005737">
    <property type="term" value="C:cytoplasm"/>
    <property type="evidence" value="ECO:0007669"/>
    <property type="project" value="UniProtKB-SubCell"/>
</dbReference>
<evidence type="ECO:0000256" key="4">
    <source>
        <dbReference type="ARBA" id="ARBA00022691"/>
    </source>
</evidence>
<organism evidence="7 8">
    <name type="scientific">Oligella urethralis DNF00040</name>
    <dbReference type="NCBI Taxonomy" id="1401065"/>
    <lineage>
        <taxon>Bacteria</taxon>
        <taxon>Pseudomonadati</taxon>
        <taxon>Pseudomonadota</taxon>
        <taxon>Betaproteobacteria</taxon>
        <taxon>Burkholderiales</taxon>
        <taxon>Alcaligenaceae</taxon>
        <taxon>Oligella</taxon>
    </lineage>
</organism>